<accession>A0ACC1SHM8</accession>
<evidence type="ECO:0000313" key="1">
    <source>
        <dbReference type="EMBL" id="KAJ3539840.1"/>
    </source>
</evidence>
<comment type="caution">
    <text evidence="1">The sequence shown here is derived from an EMBL/GenBank/DDBJ whole genome shotgun (WGS) entry which is preliminary data.</text>
</comment>
<protein>
    <submittedName>
        <fullName evidence="1">Uncharacterized protein</fullName>
    </submittedName>
</protein>
<sequence length="316" mass="35215">MSPTPWSWQKPPLPESYSVPRYTYSVPPSKIWNRSLWGMEPYYALCSYYQPGFTDVLCSCQLSAQSASNDKVLSLNTLRAAICLLRHQRPNIASRLAFSALASGQPPCEKDVHLVYETVTAEEEIERWVSEVVRDRSAVFDDAGSMQSAVDHVMREVGSGFSSLPTTLFNVYYIVAPDRREAALVVRGSHVVFDAFGLTTCLNQLIANMALIVGNSRDVEELVWGEEVGRLVGPGIEYATIPWSPEQAEEDKAMLRRAVEVAKGVKVGTLLDLTILTNIHIAYSRQVALPFNTHRQRQPQRPFLCAHCPQIPCVAS</sequence>
<reference evidence="1" key="1">
    <citation type="submission" date="2022-07" db="EMBL/GenBank/DDBJ databases">
        <title>Genome Sequence of Phlebia brevispora.</title>
        <authorList>
            <person name="Buettner E."/>
        </authorList>
    </citation>
    <scope>NUCLEOTIDE SEQUENCE</scope>
    <source>
        <strain evidence="1">MPL23</strain>
    </source>
</reference>
<keyword evidence="2" id="KW-1185">Reference proteome</keyword>
<organism evidence="1 2">
    <name type="scientific">Phlebia brevispora</name>
    <dbReference type="NCBI Taxonomy" id="194682"/>
    <lineage>
        <taxon>Eukaryota</taxon>
        <taxon>Fungi</taxon>
        <taxon>Dikarya</taxon>
        <taxon>Basidiomycota</taxon>
        <taxon>Agaricomycotina</taxon>
        <taxon>Agaricomycetes</taxon>
        <taxon>Polyporales</taxon>
        <taxon>Meruliaceae</taxon>
        <taxon>Phlebia</taxon>
    </lineage>
</organism>
<dbReference type="EMBL" id="JANHOG010001280">
    <property type="protein sequence ID" value="KAJ3539840.1"/>
    <property type="molecule type" value="Genomic_DNA"/>
</dbReference>
<proteinExistence type="predicted"/>
<gene>
    <name evidence="1" type="ORF">NM688_g6309</name>
</gene>
<dbReference type="Proteomes" id="UP001148662">
    <property type="component" value="Unassembled WGS sequence"/>
</dbReference>
<name>A0ACC1SHM8_9APHY</name>
<evidence type="ECO:0000313" key="2">
    <source>
        <dbReference type="Proteomes" id="UP001148662"/>
    </source>
</evidence>